<dbReference type="PANTHER" id="PTHR43042">
    <property type="entry name" value="SAM-DEPENDENT METHYLTRANSFERASE"/>
    <property type="match status" value="1"/>
</dbReference>
<feature type="domain" description="S-adenosylmethionine-dependent methyltransferase" evidence="4">
    <location>
        <begin position="81"/>
        <end position="227"/>
    </location>
</feature>
<dbReference type="GO" id="GO:0008168">
    <property type="term" value="F:methyltransferase activity"/>
    <property type="evidence" value="ECO:0007669"/>
    <property type="project" value="UniProtKB-KW"/>
</dbReference>
<dbReference type="Pfam" id="PF10672">
    <property type="entry name" value="Methyltrans_SAM"/>
    <property type="match status" value="1"/>
</dbReference>
<dbReference type="CDD" id="cd02440">
    <property type="entry name" value="AdoMet_MTases"/>
    <property type="match status" value="1"/>
</dbReference>
<dbReference type="EMBL" id="JAUSVK010000001">
    <property type="protein sequence ID" value="MDQ0392351.1"/>
    <property type="molecule type" value="Genomic_DNA"/>
</dbReference>
<dbReference type="SUPFAM" id="SSF53335">
    <property type="entry name" value="S-adenosyl-L-methionine-dependent methyltransferases"/>
    <property type="match status" value="1"/>
</dbReference>
<reference evidence="5 6" key="1">
    <citation type="submission" date="2023-07" db="EMBL/GenBank/DDBJ databases">
        <title>Genomic Encyclopedia of Type Strains, Phase IV (KMG-IV): sequencing the most valuable type-strain genomes for metagenomic binning, comparative biology and taxonomic classification.</title>
        <authorList>
            <person name="Goeker M."/>
        </authorList>
    </citation>
    <scope>NUCLEOTIDE SEQUENCE [LARGE SCALE GENOMIC DNA]</scope>
    <source>
        <strain evidence="5 6">DSM 5896</strain>
    </source>
</reference>
<evidence type="ECO:0000256" key="1">
    <source>
        <dbReference type="ARBA" id="ARBA00022603"/>
    </source>
</evidence>
<dbReference type="PANTHER" id="PTHR43042:SF2">
    <property type="entry name" value="SAM-DEPENDENT METHYLTRANSFERASE"/>
    <property type="match status" value="1"/>
</dbReference>
<dbReference type="InterPro" id="IPR019614">
    <property type="entry name" value="SAM-dep_methyl-trfase"/>
</dbReference>
<dbReference type="InterPro" id="IPR013780">
    <property type="entry name" value="Glyco_hydro_b"/>
</dbReference>
<dbReference type="GO" id="GO:0032259">
    <property type="term" value="P:methylation"/>
    <property type="evidence" value="ECO:0007669"/>
    <property type="project" value="UniProtKB-KW"/>
</dbReference>
<protein>
    <submittedName>
        <fullName evidence="5">23S rRNA (Cytosine1962-C5)-methyltransferase</fullName>
        <ecNumber evidence="5">2.1.1.191</ecNumber>
    </submittedName>
</protein>
<keyword evidence="2 5" id="KW-0808">Transferase</keyword>
<evidence type="ECO:0000313" key="5">
    <source>
        <dbReference type="EMBL" id="MDQ0392351.1"/>
    </source>
</evidence>
<dbReference type="Gene3D" id="2.60.40.1180">
    <property type="entry name" value="Golgi alpha-mannosidase II"/>
    <property type="match status" value="1"/>
</dbReference>
<dbReference type="Gene3D" id="3.40.50.150">
    <property type="entry name" value="Vaccinia Virus protein VP39"/>
    <property type="match status" value="1"/>
</dbReference>
<proteinExistence type="predicted"/>
<dbReference type="RefSeq" id="WP_307426096.1">
    <property type="nucleotide sequence ID" value="NZ_JAUSVK010000001.1"/>
</dbReference>
<evidence type="ECO:0000256" key="2">
    <source>
        <dbReference type="ARBA" id="ARBA00022679"/>
    </source>
</evidence>
<sequence length="306" mass="33799">MSSAHPPPSATQTLPQLLITPGFADYRLVDCGEGRKLERFGRLLVDRPEPQAMGSRRQPAAWDKADAVFLGMNAEDEGSDGRWKFAGRPVETFPVSYRGVSFHGRFTPFRHLGFFPEQAPHWDFMIERLQALGRPARVLNLFGYTGVASLLAARHGAQVTHVDASKKSIGYARENQALAGLADAPIRWIVDDAMKFTAREQRRNSRYDAILLDPPKYGRGPNGEVWDLFRDLPAMLDLCRGVLTDKPAFVIVTAYAIRASFVAVHELTREILGGLGGEIASGELVVSEEGSGRLLSTSLYSRWSTA</sequence>
<dbReference type="InterPro" id="IPR029063">
    <property type="entry name" value="SAM-dependent_MTases_sf"/>
</dbReference>
<keyword evidence="6" id="KW-1185">Reference proteome</keyword>
<evidence type="ECO:0000313" key="6">
    <source>
        <dbReference type="Proteomes" id="UP001237448"/>
    </source>
</evidence>
<gene>
    <name evidence="5" type="ORF">J3R73_002143</name>
</gene>
<dbReference type="Proteomes" id="UP001237448">
    <property type="component" value="Unassembled WGS sequence"/>
</dbReference>
<evidence type="ECO:0000256" key="3">
    <source>
        <dbReference type="ARBA" id="ARBA00022691"/>
    </source>
</evidence>
<organism evidence="5 6">
    <name type="scientific">Labrys monachus</name>
    <dbReference type="NCBI Taxonomy" id="217067"/>
    <lineage>
        <taxon>Bacteria</taxon>
        <taxon>Pseudomonadati</taxon>
        <taxon>Pseudomonadota</taxon>
        <taxon>Alphaproteobacteria</taxon>
        <taxon>Hyphomicrobiales</taxon>
        <taxon>Xanthobacteraceae</taxon>
        <taxon>Labrys</taxon>
    </lineage>
</organism>
<comment type="caution">
    <text evidence="5">The sequence shown here is derived from an EMBL/GenBank/DDBJ whole genome shotgun (WGS) entry which is preliminary data.</text>
</comment>
<name>A0ABU0FCK7_9HYPH</name>
<dbReference type="EC" id="2.1.1.191" evidence="5"/>
<keyword evidence="1 5" id="KW-0489">Methyltransferase</keyword>
<accession>A0ABU0FCK7</accession>
<keyword evidence="3" id="KW-0949">S-adenosyl-L-methionine</keyword>
<evidence type="ECO:0000259" key="4">
    <source>
        <dbReference type="Pfam" id="PF10672"/>
    </source>
</evidence>